<proteinExistence type="inferred from homology"/>
<dbReference type="InterPro" id="IPR036388">
    <property type="entry name" value="WH-like_DNA-bd_sf"/>
</dbReference>
<accession>A0A098LFI3</accession>
<dbReference type="EMBL" id="BBLT01000003">
    <property type="protein sequence ID" value="GAL84843.1"/>
    <property type="molecule type" value="Genomic_DNA"/>
</dbReference>
<dbReference type="GO" id="GO:0016987">
    <property type="term" value="F:sigma factor activity"/>
    <property type="evidence" value="ECO:0007669"/>
    <property type="project" value="UniProtKB-KW"/>
</dbReference>
<gene>
    <name evidence="7" type="ORF">MYP_2071</name>
</gene>
<keyword evidence="3" id="KW-0731">Sigma factor</keyword>
<keyword evidence="8" id="KW-1185">Reference proteome</keyword>
<dbReference type="InterPro" id="IPR014284">
    <property type="entry name" value="RNA_pol_sigma-70_dom"/>
</dbReference>
<comment type="caution">
    <text evidence="7">The sequence shown here is derived from an EMBL/GenBank/DDBJ whole genome shotgun (WGS) entry which is preliminary data.</text>
</comment>
<dbReference type="Gene3D" id="1.10.10.10">
    <property type="entry name" value="Winged helix-like DNA-binding domain superfamily/Winged helix DNA-binding domain"/>
    <property type="match status" value="1"/>
</dbReference>
<dbReference type="InterPro" id="IPR013325">
    <property type="entry name" value="RNA_pol_sigma_r2"/>
</dbReference>
<evidence type="ECO:0000256" key="1">
    <source>
        <dbReference type="ARBA" id="ARBA00010641"/>
    </source>
</evidence>
<comment type="similarity">
    <text evidence="1">Belongs to the sigma-70 factor family. ECF subfamily.</text>
</comment>
<dbReference type="STRING" id="153721.MYP_2071"/>
<dbReference type="NCBIfam" id="TIGR02937">
    <property type="entry name" value="sigma70-ECF"/>
    <property type="match status" value="1"/>
</dbReference>
<evidence type="ECO:0000256" key="2">
    <source>
        <dbReference type="ARBA" id="ARBA00023015"/>
    </source>
</evidence>
<evidence type="ECO:0000313" key="7">
    <source>
        <dbReference type="EMBL" id="GAL84843.1"/>
    </source>
</evidence>
<dbReference type="Proteomes" id="UP000030185">
    <property type="component" value="Unassembled WGS sequence"/>
</dbReference>
<evidence type="ECO:0000256" key="4">
    <source>
        <dbReference type="ARBA" id="ARBA00023125"/>
    </source>
</evidence>
<feature type="domain" description="RNA polymerase sigma-70 region 2" evidence="6">
    <location>
        <begin position="5"/>
        <end position="74"/>
    </location>
</feature>
<keyword evidence="2" id="KW-0805">Transcription regulation</keyword>
<dbReference type="GO" id="GO:0003677">
    <property type="term" value="F:DNA binding"/>
    <property type="evidence" value="ECO:0007669"/>
    <property type="project" value="UniProtKB-KW"/>
</dbReference>
<protein>
    <submittedName>
        <fullName evidence="7">RNA polymerase specialized sigma subunit</fullName>
    </submittedName>
</protein>
<keyword evidence="4" id="KW-0238">DNA-binding</keyword>
<dbReference type="InterPro" id="IPR013324">
    <property type="entry name" value="RNA_pol_sigma_r3/r4-like"/>
</dbReference>
<dbReference type="eggNOG" id="COG1595">
    <property type="taxonomic scope" value="Bacteria"/>
</dbReference>
<dbReference type="SUPFAM" id="SSF88946">
    <property type="entry name" value="Sigma2 domain of RNA polymerase sigma factors"/>
    <property type="match status" value="1"/>
</dbReference>
<dbReference type="PANTHER" id="PTHR43133:SF8">
    <property type="entry name" value="RNA POLYMERASE SIGMA FACTOR HI_1459-RELATED"/>
    <property type="match status" value="1"/>
</dbReference>
<dbReference type="Pfam" id="PF04542">
    <property type="entry name" value="Sigma70_r2"/>
    <property type="match status" value="1"/>
</dbReference>
<evidence type="ECO:0000256" key="3">
    <source>
        <dbReference type="ARBA" id="ARBA00023082"/>
    </source>
</evidence>
<dbReference type="SUPFAM" id="SSF88659">
    <property type="entry name" value="Sigma3 and sigma4 domains of RNA polymerase sigma factors"/>
    <property type="match status" value="1"/>
</dbReference>
<evidence type="ECO:0000313" key="8">
    <source>
        <dbReference type="Proteomes" id="UP000030185"/>
    </source>
</evidence>
<sequence length="173" mass="20150">MLSYLYETTLRKVRHYILTHGGNMDQASDIFQDAVIILFNQVRKGKFDERHAIDAFVYTVAKNLWLNKLRDEKRISNYEDMSVFEVAESGKDSLSDLITKERSAAVNKLFGQLNEKCRELLHYYNHEGLSMKEISEKLGYNNEQVAKASHYRCKQTLISLIKGNKLLENLLRN</sequence>
<dbReference type="AlphaFoldDB" id="A0A098LFI3"/>
<dbReference type="GO" id="GO:0006352">
    <property type="term" value="P:DNA-templated transcription initiation"/>
    <property type="evidence" value="ECO:0007669"/>
    <property type="project" value="InterPro"/>
</dbReference>
<dbReference type="PANTHER" id="PTHR43133">
    <property type="entry name" value="RNA POLYMERASE ECF-TYPE SIGMA FACTO"/>
    <property type="match status" value="1"/>
</dbReference>
<keyword evidence="5" id="KW-0804">Transcription</keyword>
<reference evidence="7 8" key="1">
    <citation type="submission" date="2014-09" db="EMBL/GenBank/DDBJ databases">
        <title>Sporocytophaga myxococcoides PG-01 genome sequencing.</title>
        <authorList>
            <person name="Liu L."/>
            <person name="Gao P.J."/>
            <person name="Chen G.J."/>
            <person name="Wang L.S."/>
        </authorList>
    </citation>
    <scope>NUCLEOTIDE SEQUENCE [LARGE SCALE GENOMIC DNA]</scope>
    <source>
        <strain evidence="7 8">PG-01</strain>
    </source>
</reference>
<evidence type="ECO:0000259" key="6">
    <source>
        <dbReference type="Pfam" id="PF04542"/>
    </source>
</evidence>
<organism evidence="7 8">
    <name type="scientific">Sporocytophaga myxococcoides</name>
    <dbReference type="NCBI Taxonomy" id="153721"/>
    <lineage>
        <taxon>Bacteria</taxon>
        <taxon>Pseudomonadati</taxon>
        <taxon>Bacteroidota</taxon>
        <taxon>Cytophagia</taxon>
        <taxon>Cytophagales</taxon>
        <taxon>Cytophagaceae</taxon>
        <taxon>Sporocytophaga</taxon>
    </lineage>
</organism>
<dbReference type="Gene3D" id="1.10.1740.10">
    <property type="match status" value="1"/>
</dbReference>
<dbReference type="InterPro" id="IPR007627">
    <property type="entry name" value="RNA_pol_sigma70_r2"/>
</dbReference>
<name>A0A098LFI3_9BACT</name>
<dbReference type="InterPro" id="IPR039425">
    <property type="entry name" value="RNA_pol_sigma-70-like"/>
</dbReference>
<evidence type="ECO:0000256" key="5">
    <source>
        <dbReference type="ARBA" id="ARBA00023163"/>
    </source>
</evidence>